<keyword evidence="2" id="KW-1185">Reference proteome</keyword>
<dbReference type="EMBL" id="JBGNUJ010000003">
    <property type="protein sequence ID" value="KAL3962616.1"/>
    <property type="molecule type" value="Genomic_DNA"/>
</dbReference>
<evidence type="ECO:0000313" key="2">
    <source>
        <dbReference type="Proteomes" id="UP001638806"/>
    </source>
</evidence>
<comment type="caution">
    <text evidence="1">The sequence shown here is derived from an EMBL/GenBank/DDBJ whole genome shotgun (WGS) entry which is preliminary data.</text>
</comment>
<organism evidence="1 2">
    <name type="scientific">Purpureocillium lilacinum</name>
    <name type="common">Paecilomyces lilacinus</name>
    <dbReference type="NCBI Taxonomy" id="33203"/>
    <lineage>
        <taxon>Eukaryota</taxon>
        <taxon>Fungi</taxon>
        <taxon>Dikarya</taxon>
        <taxon>Ascomycota</taxon>
        <taxon>Pezizomycotina</taxon>
        <taxon>Sordariomycetes</taxon>
        <taxon>Hypocreomycetidae</taxon>
        <taxon>Hypocreales</taxon>
        <taxon>Ophiocordycipitaceae</taxon>
        <taxon>Purpureocillium</taxon>
    </lineage>
</organism>
<reference evidence="1" key="1">
    <citation type="submission" date="2024-12" db="EMBL/GenBank/DDBJ databases">
        <title>Comparative genomics and development of molecular markers within Purpureocillium lilacinum and among Purpureocillium species.</title>
        <authorList>
            <person name="Yeh Z.-Y."/>
            <person name="Ni N.-T."/>
            <person name="Lo P.-H."/>
            <person name="Mushyakhwo K."/>
            <person name="Lin C.-F."/>
            <person name="Nai Y.-S."/>
        </authorList>
    </citation>
    <scope>NUCLEOTIDE SEQUENCE</scope>
    <source>
        <strain evidence="1">NCHU-NPUST-175</strain>
    </source>
</reference>
<name>A0ACC4E295_PURLI</name>
<evidence type="ECO:0000313" key="1">
    <source>
        <dbReference type="EMBL" id="KAL3962616.1"/>
    </source>
</evidence>
<dbReference type="Proteomes" id="UP001638806">
    <property type="component" value="Unassembled WGS sequence"/>
</dbReference>
<gene>
    <name evidence="1" type="ORF">ACCO45_004139</name>
</gene>
<proteinExistence type="predicted"/>
<accession>A0ACC4E295</accession>
<sequence>MARDFPESAEAAAWRELLAGVSIAFGSIATIAFLLRVIASRVVVSAKDLPHYRQIRFNIGSWLVTKFWATSQACVKLSIILFIRRVLGLTRPVILALKVVFVSVVIWGIFAVLYTTFMCHPYESLNIFSAIVAAVADITILIIPTPTIWKLRIRRKQKIAVQIVLCVGAIVCIFSALRVVQFFTFNTNHLSTSTAGQSLWTILENELSILCGCMPQMAPLFRRVLRSGPAPPGAPASGGNGYSATYDSSGTPGGAGKKSVIQTTVKGLHGGRGEASQQGHARAVDLERASDSSELELNGIAVRTAIDQEVSAGVDHDEGFHSGSSVTRL</sequence>
<protein>
    <submittedName>
        <fullName evidence="1">Uncharacterized protein</fullName>
    </submittedName>
</protein>